<comment type="caution">
    <text evidence="2">The sequence shown here is derived from an EMBL/GenBank/DDBJ whole genome shotgun (WGS) entry which is preliminary data.</text>
</comment>
<evidence type="ECO:0000313" key="2">
    <source>
        <dbReference type="EMBL" id="MCG2617744.1"/>
    </source>
</evidence>
<evidence type="ECO:0008006" key="4">
    <source>
        <dbReference type="Google" id="ProtNLM"/>
    </source>
</evidence>
<keyword evidence="1" id="KW-0175">Coiled coil</keyword>
<reference evidence="2" key="1">
    <citation type="submission" date="2022-01" db="EMBL/GenBank/DDBJ databases">
        <authorList>
            <person name="Jo J.-H."/>
            <person name="Im W.-T."/>
        </authorList>
    </citation>
    <scope>NUCLEOTIDE SEQUENCE</scope>
    <source>
        <strain evidence="2">NA20</strain>
    </source>
</reference>
<feature type="coiled-coil region" evidence="1">
    <location>
        <begin position="321"/>
        <end position="355"/>
    </location>
</feature>
<dbReference type="Proteomes" id="UP001165367">
    <property type="component" value="Unassembled WGS sequence"/>
</dbReference>
<organism evidence="2 3">
    <name type="scientific">Terrimonas ginsenosidimutans</name>
    <dbReference type="NCBI Taxonomy" id="2908004"/>
    <lineage>
        <taxon>Bacteria</taxon>
        <taxon>Pseudomonadati</taxon>
        <taxon>Bacteroidota</taxon>
        <taxon>Chitinophagia</taxon>
        <taxon>Chitinophagales</taxon>
        <taxon>Chitinophagaceae</taxon>
        <taxon>Terrimonas</taxon>
    </lineage>
</organism>
<name>A0ABS9KZC7_9BACT</name>
<accession>A0ABS9KZC7</accession>
<sequence length="355" mass="38340">MTNIFLNRSASLISSKVLPAVLFLLAGGFHAYSQVQAEVQASSKVIVDDGYDHAEIAVTQWGGSHGLFFGSKINYKGSDHLWGNGNAEYAQPSGQYGYGAFSLGYIANGGTFGFYDGGMSTGINQPINWNPVMIFNRGGNVGIATGTPEARLHVNGEIKGNTYLRVGSMPSNPNGQFRVLGQDVIGAVTAESNRVAYVGVSGGYFGVSAYDYGANRDLPLSVNYGSDNTYINRNGGNVGIGTTTPTYKLSVNGDIGAKKVKVTQSGWADHVFEKDYTLPTLAEVEQFIQQHKHLPGIPSAKEVEKNGVDLGDTQVLLLQKIEELTLYTIQLQKQVEELRKENVEIKKSVSKQKIK</sequence>
<protein>
    <recommendedName>
        <fullName evidence="4">BZIP transcription factor</fullName>
    </recommendedName>
</protein>
<dbReference type="RefSeq" id="WP_237876564.1">
    <property type="nucleotide sequence ID" value="NZ_JAKLTR010000025.1"/>
</dbReference>
<proteinExistence type="predicted"/>
<evidence type="ECO:0000313" key="3">
    <source>
        <dbReference type="Proteomes" id="UP001165367"/>
    </source>
</evidence>
<gene>
    <name evidence="2" type="ORF">LZZ85_25810</name>
</gene>
<dbReference type="EMBL" id="JAKLTR010000025">
    <property type="protein sequence ID" value="MCG2617744.1"/>
    <property type="molecule type" value="Genomic_DNA"/>
</dbReference>
<evidence type="ECO:0000256" key="1">
    <source>
        <dbReference type="SAM" id="Coils"/>
    </source>
</evidence>
<keyword evidence="3" id="KW-1185">Reference proteome</keyword>